<accession>A0A7M7P8B5</accession>
<keyword evidence="2" id="KW-0560">Oxidoreductase</keyword>
<dbReference type="SUPFAM" id="SSF51412">
    <property type="entry name" value="Inosine monophosphate dehydrogenase (IMPDH)"/>
    <property type="match status" value="1"/>
</dbReference>
<evidence type="ECO:0000313" key="5">
    <source>
        <dbReference type="EnsemblMetazoa" id="XP_030846921"/>
    </source>
</evidence>
<dbReference type="KEGG" id="spu:115926389"/>
<dbReference type="InterPro" id="IPR037396">
    <property type="entry name" value="FMN_HAD"/>
</dbReference>
<dbReference type="CDD" id="cd02809">
    <property type="entry name" value="alpha_hydroxyacid_oxid_FMN"/>
    <property type="match status" value="1"/>
</dbReference>
<dbReference type="InterPro" id="IPR013785">
    <property type="entry name" value="Aldolase_TIM"/>
</dbReference>
<dbReference type="Pfam" id="PF01070">
    <property type="entry name" value="FMN_dh"/>
    <property type="match status" value="1"/>
</dbReference>
<dbReference type="GO" id="GO:0003973">
    <property type="term" value="F:(S)-2-hydroxy-acid oxidase activity"/>
    <property type="evidence" value="ECO:0000318"/>
    <property type="project" value="GO_Central"/>
</dbReference>
<organism evidence="5 6">
    <name type="scientific">Strongylocentrotus purpuratus</name>
    <name type="common">Purple sea urchin</name>
    <dbReference type="NCBI Taxonomy" id="7668"/>
    <lineage>
        <taxon>Eukaryota</taxon>
        <taxon>Metazoa</taxon>
        <taxon>Echinodermata</taxon>
        <taxon>Eleutherozoa</taxon>
        <taxon>Echinozoa</taxon>
        <taxon>Echinoidea</taxon>
        <taxon>Euechinoidea</taxon>
        <taxon>Echinacea</taxon>
        <taxon>Camarodonta</taxon>
        <taxon>Echinidea</taxon>
        <taxon>Strongylocentrotidae</taxon>
        <taxon>Strongylocentrotus</taxon>
    </lineage>
</organism>
<protein>
    <recommendedName>
        <fullName evidence="4">FMN hydroxy acid dehydrogenase domain-containing protein</fullName>
    </recommendedName>
</protein>
<comment type="similarity">
    <text evidence="3">Belongs to the FMN-dependent alpha-hydroxy acid dehydrogenase family.</text>
</comment>
<evidence type="ECO:0000256" key="3">
    <source>
        <dbReference type="ARBA" id="ARBA00024042"/>
    </source>
</evidence>
<evidence type="ECO:0000313" key="6">
    <source>
        <dbReference type="Proteomes" id="UP000007110"/>
    </source>
</evidence>
<keyword evidence="6" id="KW-1185">Reference proteome</keyword>
<dbReference type="PROSITE" id="PS51349">
    <property type="entry name" value="FMN_HYDROXY_ACID_DH_2"/>
    <property type="match status" value="1"/>
</dbReference>
<dbReference type="InParanoid" id="A0A7M7P8B5"/>
<dbReference type="PANTHER" id="PTHR10578:SF149">
    <property type="entry name" value="2-HYDROXYACID OXIDASE 2"/>
    <property type="match status" value="1"/>
</dbReference>
<dbReference type="Gene3D" id="3.20.20.70">
    <property type="entry name" value="Aldolase class I"/>
    <property type="match status" value="2"/>
</dbReference>
<dbReference type="OrthoDB" id="25826at2759"/>
<reference evidence="6" key="1">
    <citation type="submission" date="2015-02" db="EMBL/GenBank/DDBJ databases">
        <title>Genome sequencing for Strongylocentrotus purpuratus.</title>
        <authorList>
            <person name="Murali S."/>
            <person name="Liu Y."/>
            <person name="Vee V."/>
            <person name="English A."/>
            <person name="Wang M."/>
            <person name="Skinner E."/>
            <person name="Han Y."/>
            <person name="Muzny D.M."/>
            <person name="Worley K.C."/>
            <person name="Gibbs R.A."/>
        </authorList>
    </citation>
    <scope>NUCLEOTIDE SEQUENCE</scope>
</reference>
<dbReference type="GO" id="GO:0005782">
    <property type="term" value="C:peroxisomal matrix"/>
    <property type="evidence" value="ECO:0000318"/>
    <property type="project" value="GO_Central"/>
</dbReference>
<comment type="cofactor">
    <cofactor evidence="1">
        <name>FMN</name>
        <dbReference type="ChEBI" id="CHEBI:58210"/>
    </cofactor>
</comment>
<dbReference type="PANTHER" id="PTHR10578">
    <property type="entry name" value="S -2-HYDROXY-ACID OXIDASE-RELATED"/>
    <property type="match status" value="1"/>
</dbReference>
<feature type="domain" description="FMN hydroxy acid dehydrogenase" evidence="4">
    <location>
        <begin position="1"/>
        <end position="226"/>
    </location>
</feature>
<sequence length="227" mass="23922">MMTSSETSLTTIEDFRRRAKELLSSEGWSFYNDASGRRSTFRDSMAAFDRYVIRPRILRDITQRSLSTTVLGQPISMPICVAPTAAQQFAHPDAEAASAKGEAAMEAADAGVSGIIVSAHGGRHMDGVPAPIDVLAEVVSAVKGRGVEVYMDGGVRSGTDALKALGLGARAVLIGRPALWGLACDGPAGVTKVLSILRFELDTALGISGCTSIQDIPPSLIARKSYL</sequence>
<dbReference type="GeneID" id="115926389"/>
<dbReference type="RefSeq" id="XP_030846921.1">
    <property type="nucleotide sequence ID" value="XM_030991061.1"/>
</dbReference>
<reference evidence="5" key="2">
    <citation type="submission" date="2021-01" db="UniProtKB">
        <authorList>
            <consortium name="EnsemblMetazoa"/>
        </authorList>
    </citation>
    <scope>IDENTIFICATION</scope>
</reference>
<dbReference type="EnsemblMetazoa" id="XM_030991061">
    <property type="protein sequence ID" value="XP_030846921"/>
    <property type="gene ID" value="LOC115926389"/>
</dbReference>
<proteinExistence type="inferred from homology"/>
<dbReference type="InterPro" id="IPR012133">
    <property type="entry name" value="Alpha-hydoxy_acid_DH_FMN"/>
</dbReference>
<evidence type="ECO:0000259" key="4">
    <source>
        <dbReference type="PROSITE" id="PS51349"/>
    </source>
</evidence>
<dbReference type="Proteomes" id="UP000007110">
    <property type="component" value="Unassembled WGS sequence"/>
</dbReference>
<name>A0A7M7P8B5_STRPU</name>
<dbReference type="InterPro" id="IPR000262">
    <property type="entry name" value="FMN-dep_DH"/>
</dbReference>
<dbReference type="AlphaFoldDB" id="A0A7M7P8B5"/>
<evidence type="ECO:0000256" key="2">
    <source>
        <dbReference type="ARBA" id="ARBA00023002"/>
    </source>
</evidence>
<evidence type="ECO:0000256" key="1">
    <source>
        <dbReference type="ARBA" id="ARBA00001917"/>
    </source>
</evidence>
<dbReference type="GO" id="GO:0010181">
    <property type="term" value="F:FMN binding"/>
    <property type="evidence" value="ECO:0007669"/>
    <property type="project" value="InterPro"/>
</dbReference>